<dbReference type="InterPro" id="IPR054353">
    <property type="entry name" value="IstA-like_C"/>
</dbReference>
<dbReference type="SUPFAM" id="SSF53098">
    <property type="entry name" value="Ribonuclease H-like"/>
    <property type="match status" value="1"/>
</dbReference>
<dbReference type="PANTHER" id="PTHR35004">
    <property type="entry name" value="TRANSPOSASE RV3428C-RELATED"/>
    <property type="match status" value="1"/>
</dbReference>
<evidence type="ECO:0000313" key="4">
    <source>
        <dbReference type="Proteomes" id="UP000749010"/>
    </source>
</evidence>
<dbReference type="PROSITE" id="PS50994">
    <property type="entry name" value="INTEGRASE"/>
    <property type="match status" value="1"/>
</dbReference>
<evidence type="ECO:0000313" key="3">
    <source>
        <dbReference type="EMBL" id="NMQ30345.1"/>
    </source>
</evidence>
<reference evidence="3 4" key="1">
    <citation type="submission" date="2019-03" db="EMBL/GenBank/DDBJ databases">
        <title>Metabolic reconstructions from genomes of highly enriched 'Candidatus Accumulibacter' and 'Candidatus Competibacter' bioreactor populations.</title>
        <authorList>
            <person name="Annavajhala M.K."/>
            <person name="Welles L."/>
            <person name="Abbas B."/>
            <person name="Sorokin D."/>
            <person name="Park H."/>
            <person name="Van Loosdrecht M."/>
            <person name="Chandran K."/>
        </authorList>
    </citation>
    <scope>NUCLEOTIDE SEQUENCE [LARGE SCALE GENOMIC DNA]</scope>
    <source>
        <strain evidence="3 4">SBR_S</strain>
    </source>
</reference>
<protein>
    <submittedName>
        <fullName evidence="3">IS21 family transposase</fullName>
    </submittedName>
</protein>
<feature type="region of interest" description="Disordered" evidence="1">
    <location>
        <begin position="327"/>
        <end position="346"/>
    </location>
</feature>
<keyword evidence="4" id="KW-1185">Reference proteome</keyword>
<proteinExistence type="predicted"/>
<organism evidence="3 4">
    <name type="scientific">Candidatus Accumulibacter phosphatis</name>
    <dbReference type="NCBI Taxonomy" id="327160"/>
    <lineage>
        <taxon>Bacteria</taxon>
        <taxon>Pseudomonadati</taxon>
        <taxon>Pseudomonadota</taxon>
        <taxon>Betaproteobacteria</taxon>
        <taxon>Candidatus Accumulibacter</taxon>
    </lineage>
</organism>
<name>A0ABX1U1L7_9PROT</name>
<accession>A0ABX1U1L7</accession>
<dbReference type="InterPro" id="IPR001584">
    <property type="entry name" value="Integrase_cat-core"/>
</dbReference>
<dbReference type="InterPro" id="IPR012337">
    <property type="entry name" value="RNaseH-like_sf"/>
</dbReference>
<dbReference type="Pfam" id="PF22483">
    <property type="entry name" value="Mu-transpos_C_2"/>
    <property type="match status" value="1"/>
</dbReference>
<dbReference type="Proteomes" id="UP000749010">
    <property type="component" value="Unassembled WGS sequence"/>
</dbReference>
<feature type="domain" description="Integrase catalytic" evidence="2">
    <location>
        <begin position="78"/>
        <end position="251"/>
    </location>
</feature>
<gene>
    <name evidence="3" type="ORF">E4Q23_22840</name>
</gene>
<comment type="caution">
    <text evidence="3">The sequence shown here is derived from an EMBL/GenBank/DDBJ whole genome shotgun (WGS) entry which is preliminary data.</text>
</comment>
<dbReference type="EMBL" id="SPMY01000126">
    <property type="protein sequence ID" value="NMQ30345.1"/>
    <property type="molecule type" value="Genomic_DNA"/>
</dbReference>
<evidence type="ECO:0000259" key="2">
    <source>
        <dbReference type="PROSITE" id="PS50994"/>
    </source>
</evidence>
<evidence type="ECO:0000256" key="1">
    <source>
        <dbReference type="SAM" id="MobiDB-lite"/>
    </source>
</evidence>
<dbReference type="PANTHER" id="PTHR35004:SF7">
    <property type="entry name" value="INTEGRASE PROTEIN"/>
    <property type="match status" value="1"/>
</dbReference>
<sequence>MRSPAASPPDTAEGARQPACPAPVRLWLVSAFERARGNGVRIQEMLAAEMDLRPGYSTLTRWIREADLRTPPKRAGAYYFAPGQEMQHDTSPHRVILAGKPVTAQCASLILAYSRRLFVQYFARFTRFEAKQFLLEAVRFMAGSCPTCVIDNTSVIVVAGAGDEAVFAPEMVALARTLGFAFRAHPVNMPDRKGRIERPFSWIEGNFLAGRTFRDFADLNAQALAWCENVANAKPKRALGVAPNAAYGVEKLCLQPLPAVLPPVYQVVERVVDLQGFVSIETNRYSVPERWVGKALSVYLYATEVRVCRGEQLLAVHARLLGVRDAKQKLPGHHPTPQPRPRTPPREATLLQGHDPLLDAYVEALVRQAHGRGVRPLRRLLEFKRTYPQGPLLAAVAQALQFGLFDLGRLERMILQQVAGDFFNLDDGGDDA</sequence>